<evidence type="ECO:0000256" key="6">
    <source>
        <dbReference type="SAM" id="MobiDB-lite"/>
    </source>
</evidence>
<dbReference type="PIRSF" id="PIRSF006324">
    <property type="entry name" value="LeuE"/>
    <property type="match status" value="1"/>
</dbReference>
<evidence type="ECO:0000256" key="2">
    <source>
        <dbReference type="ARBA" id="ARBA00022475"/>
    </source>
</evidence>
<dbReference type="RefSeq" id="WP_271223335.1">
    <property type="nucleotide sequence ID" value="NZ_BAAAVD010000056.1"/>
</dbReference>
<feature type="region of interest" description="Disordered" evidence="6">
    <location>
        <begin position="93"/>
        <end position="133"/>
    </location>
</feature>
<dbReference type="PANTHER" id="PTHR30086:SF20">
    <property type="entry name" value="ARGININE EXPORTER PROTEIN ARGO-RELATED"/>
    <property type="match status" value="1"/>
</dbReference>
<evidence type="ECO:0000256" key="5">
    <source>
        <dbReference type="ARBA" id="ARBA00023136"/>
    </source>
</evidence>
<keyword evidence="5 7" id="KW-0472">Membrane</keyword>
<dbReference type="GO" id="GO:0005886">
    <property type="term" value="C:plasma membrane"/>
    <property type="evidence" value="ECO:0007669"/>
    <property type="project" value="UniProtKB-SubCell"/>
</dbReference>
<comment type="subcellular location">
    <subcellularLocation>
        <location evidence="1">Cell membrane</location>
        <topology evidence="1">Multi-pass membrane protein</topology>
    </subcellularLocation>
</comment>
<evidence type="ECO:0000256" key="1">
    <source>
        <dbReference type="ARBA" id="ARBA00004651"/>
    </source>
</evidence>
<dbReference type="InterPro" id="IPR001123">
    <property type="entry name" value="LeuE-type"/>
</dbReference>
<feature type="transmembrane region" description="Helical" evidence="7">
    <location>
        <begin position="212"/>
        <end position="229"/>
    </location>
</feature>
<dbReference type="Pfam" id="PF01810">
    <property type="entry name" value="LysE"/>
    <property type="match status" value="1"/>
</dbReference>
<feature type="compositionally biased region" description="Basic and acidic residues" evidence="6">
    <location>
        <begin position="94"/>
        <end position="103"/>
    </location>
</feature>
<name>A0A9W6IB34_9ACTN</name>
<proteinExistence type="predicted"/>
<dbReference type="EMBL" id="BSEV01000042">
    <property type="protein sequence ID" value="GLK15112.1"/>
    <property type="molecule type" value="Genomic_DNA"/>
</dbReference>
<dbReference type="PANTHER" id="PTHR30086">
    <property type="entry name" value="ARGININE EXPORTER PROTEIN ARGO"/>
    <property type="match status" value="1"/>
</dbReference>
<keyword evidence="9" id="KW-1185">Reference proteome</keyword>
<feature type="transmembrane region" description="Helical" evidence="7">
    <location>
        <begin position="172"/>
        <end position="191"/>
    </location>
</feature>
<sequence>MFLLAFVGSCFLIAMIPGASTAVILRQTLREGRGSGMAATLGNETGILLWGLAAAFGLSALVLASEVAYDVMRVAGAAFLVFMGVQSLRNAWRTGRDSPERDGSGGGDAGPGGGRAAAVAGQETGGGPGEERGGRRRSYLLGFSTCLANPKAAVFAMSFLPQFVPGGANVPLTLTLLAVVWVLVDIVWYAVFVWMVARAKLIFNRAVVRRRLEAVSGVLLIGFGLRLAVEAR</sequence>
<evidence type="ECO:0000256" key="7">
    <source>
        <dbReference type="SAM" id="Phobius"/>
    </source>
</evidence>
<keyword evidence="4 7" id="KW-1133">Transmembrane helix</keyword>
<comment type="caution">
    <text evidence="8">The sequence shown here is derived from an EMBL/GenBank/DDBJ whole genome shotgun (WGS) entry which is preliminary data.</text>
</comment>
<keyword evidence="3 7" id="KW-0812">Transmembrane</keyword>
<feature type="transmembrane region" description="Helical" evidence="7">
    <location>
        <begin position="139"/>
        <end position="160"/>
    </location>
</feature>
<feature type="transmembrane region" description="Helical" evidence="7">
    <location>
        <begin position="46"/>
        <end position="64"/>
    </location>
</feature>
<evidence type="ECO:0000256" key="4">
    <source>
        <dbReference type="ARBA" id="ARBA00022989"/>
    </source>
</evidence>
<dbReference type="Proteomes" id="UP001143474">
    <property type="component" value="Unassembled WGS sequence"/>
</dbReference>
<feature type="compositionally biased region" description="Gly residues" evidence="6">
    <location>
        <begin position="104"/>
        <end position="115"/>
    </location>
</feature>
<accession>A0A9W6IB34</accession>
<keyword evidence="2" id="KW-1003">Cell membrane</keyword>
<organism evidence="8 9">
    <name type="scientific">Streptosporangium carneum</name>
    <dbReference type="NCBI Taxonomy" id="47481"/>
    <lineage>
        <taxon>Bacteria</taxon>
        <taxon>Bacillati</taxon>
        <taxon>Actinomycetota</taxon>
        <taxon>Actinomycetes</taxon>
        <taxon>Streptosporangiales</taxon>
        <taxon>Streptosporangiaceae</taxon>
        <taxon>Streptosporangium</taxon>
    </lineage>
</organism>
<protein>
    <submittedName>
        <fullName evidence="8">Threonine transporter RhtB</fullName>
    </submittedName>
</protein>
<evidence type="ECO:0000313" key="9">
    <source>
        <dbReference type="Proteomes" id="UP001143474"/>
    </source>
</evidence>
<evidence type="ECO:0000313" key="8">
    <source>
        <dbReference type="EMBL" id="GLK15112.1"/>
    </source>
</evidence>
<gene>
    <name evidence="8" type="ORF">GCM10017600_85250</name>
</gene>
<reference evidence="8" key="1">
    <citation type="journal article" date="2014" name="Int. J. Syst. Evol. Microbiol.">
        <title>Complete genome sequence of Corynebacterium casei LMG S-19264T (=DSM 44701T), isolated from a smear-ripened cheese.</title>
        <authorList>
            <consortium name="US DOE Joint Genome Institute (JGI-PGF)"/>
            <person name="Walter F."/>
            <person name="Albersmeier A."/>
            <person name="Kalinowski J."/>
            <person name="Ruckert C."/>
        </authorList>
    </citation>
    <scope>NUCLEOTIDE SEQUENCE</scope>
    <source>
        <strain evidence="8">VKM Ac-2007</strain>
    </source>
</reference>
<dbReference type="GO" id="GO:0015171">
    <property type="term" value="F:amino acid transmembrane transporter activity"/>
    <property type="evidence" value="ECO:0007669"/>
    <property type="project" value="TreeGrafter"/>
</dbReference>
<evidence type="ECO:0000256" key="3">
    <source>
        <dbReference type="ARBA" id="ARBA00022692"/>
    </source>
</evidence>
<reference evidence="8" key="2">
    <citation type="submission" date="2023-01" db="EMBL/GenBank/DDBJ databases">
        <authorList>
            <person name="Sun Q."/>
            <person name="Evtushenko L."/>
        </authorList>
    </citation>
    <scope>NUCLEOTIDE SEQUENCE</scope>
    <source>
        <strain evidence="8">VKM Ac-2007</strain>
    </source>
</reference>
<dbReference type="AlphaFoldDB" id="A0A9W6IB34"/>